<dbReference type="AlphaFoldDB" id="F4SDB3"/>
<accession>F4SDB3</accession>
<dbReference type="VEuPathDB" id="FungiDB:MELLADRAFT_114401"/>
<evidence type="ECO:0000313" key="2">
    <source>
        <dbReference type="Proteomes" id="UP000001072"/>
    </source>
</evidence>
<dbReference type="Proteomes" id="UP000001072">
    <property type="component" value="Unassembled WGS sequence"/>
</dbReference>
<reference evidence="2" key="1">
    <citation type="journal article" date="2011" name="Proc. Natl. Acad. Sci. U.S.A.">
        <title>Obligate biotrophy features unraveled by the genomic analysis of rust fungi.</title>
        <authorList>
            <person name="Duplessis S."/>
            <person name="Cuomo C.A."/>
            <person name="Lin Y.-C."/>
            <person name="Aerts A."/>
            <person name="Tisserant E."/>
            <person name="Veneault-Fourrey C."/>
            <person name="Joly D.L."/>
            <person name="Hacquard S."/>
            <person name="Amselem J."/>
            <person name="Cantarel B.L."/>
            <person name="Chiu R."/>
            <person name="Coutinho P.M."/>
            <person name="Feau N."/>
            <person name="Field M."/>
            <person name="Frey P."/>
            <person name="Gelhaye E."/>
            <person name="Goldberg J."/>
            <person name="Grabherr M.G."/>
            <person name="Kodira C.D."/>
            <person name="Kohler A."/>
            <person name="Kuees U."/>
            <person name="Lindquist E.A."/>
            <person name="Lucas S.M."/>
            <person name="Mago R."/>
            <person name="Mauceli E."/>
            <person name="Morin E."/>
            <person name="Murat C."/>
            <person name="Pangilinan J.L."/>
            <person name="Park R."/>
            <person name="Pearson M."/>
            <person name="Quesneville H."/>
            <person name="Rouhier N."/>
            <person name="Sakthikumar S."/>
            <person name="Salamov A.A."/>
            <person name="Schmutz J."/>
            <person name="Selles B."/>
            <person name="Shapiro H."/>
            <person name="Tanguay P."/>
            <person name="Tuskan G.A."/>
            <person name="Henrissat B."/>
            <person name="Van de Peer Y."/>
            <person name="Rouze P."/>
            <person name="Ellis J.G."/>
            <person name="Dodds P.N."/>
            <person name="Schein J.E."/>
            <person name="Zhong S."/>
            <person name="Hamelin R.C."/>
            <person name="Grigoriev I.V."/>
            <person name="Szabo L.J."/>
            <person name="Martin F."/>
        </authorList>
    </citation>
    <scope>NUCLEOTIDE SEQUENCE [LARGE SCALE GENOMIC DNA]</scope>
    <source>
        <strain evidence="2">98AG31 / pathotype 3-4-7</strain>
    </source>
</reference>
<evidence type="ECO:0000313" key="1">
    <source>
        <dbReference type="EMBL" id="EGF97360.1"/>
    </source>
</evidence>
<gene>
    <name evidence="1" type="ORF">MELLADRAFT_114401</name>
</gene>
<dbReference type="KEGG" id="mlr:MELLADRAFT_114401"/>
<dbReference type="InterPro" id="IPR027417">
    <property type="entry name" value="P-loop_NTPase"/>
</dbReference>
<name>F4SDB3_MELLP</name>
<dbReference type="HOGENOM" id="CLU_1796910_0_0_1"/>
<organism evidence="2">
    <name type="scientific">Melampsora larici-populina (strain 98AG31 / pathotype 3-4-7)</name>
    <name type="common">Poplar leaf rust fungus</name>
    <dbReference type="NCBI Taxonomy" id="747676"/>
    <lineage>
        <taxon>Eukaryota</taxon>
        <taxon>Fungi</taxon>
        <taxon>Dikarya</taxon>
        <taxon>Basidiomycota</taxon>
        <taxon>Pucciniomycotina</taxon>
        <taxon>Pucciniomycetes</taxon>
        <taxon>Pucciniales</taxon>
        <taxon>Melampsoraceae</taxon>
        <taxon>Melampsora</taxon>
    </lineage>
</organism>
<dbReference type="InParanoid" id="F4SDB3"/>
<dbReference type="RefSeq" id="XP_007419367.1">
    <property type="nucleotide sequence ID" value="XM_007419305.1"/>
</dbReference>
<dbReference type="Gene3D" id="3.40.50.300">
    <property type="entry name" value="P-loop containing nucleotide triphosphate hydrolases"/>
    <property type="match status" value="1"/>
</dbReference>
<dbReference type="EMBL" id="GL883245">
    <property type="protein sequence ID" value="EGF97360.1"/>
    <property type="molecule type" value="Genomic_DNA"/>
</dbReference>
<dbReference type="OrthoDB" id="9996895at2759"/>
<proteinExistence type="predicted"/>
<protein>
    <submittedName>
        <fullName evidence="1">Uncharacterized protein</fullName>
    </submittedName>
</protein>
<dbReference type="GeneID" id="18925332"/>
<sequence>MRSMIDHMPEAGLTLGEQILFPGQALPTSESHRLSQNKVARINPATSSRELRVKWAVVSSLMMIHINRYLIEPLPPQRAEDPHRGHPPPVCSFQWKSHLQCIITDALPTRVGKTCSIYALANEIGWDVFELNSGVLRKRKEIDR</sequence>
<keyword evidence="2" id="KW-1185">Reference proteome</keyword>